<evidence type="ECO:0000313" key="7">
    <source>
        <dbReference type="EMBL" id="MCA9302123.1"/>
    </source>
</evidence>
<comment type="cofactor">
    <cofactor evidence="1">
        <name>Mg(2+)</name>
        <dbReference type="ChEBI" id="CHEBI:18420"/>
    </cofactor>
</comment>
<dbReference type="Pfam" id="PF00348">
    <property type="entry name" value="polyprenyl_synt"/>
    <property type="match status" value="1"/>
</dbReference>
<dbReference type="EMBL" id="JAGQNY010000006">
    <property type="protein sequence ID" value="MCA9302123.1"/>
    <property type="molecule type" value="Genomic_DNA"/>
</dbReference>
<evidence type="ECO:0000256" key="1">
    <source>
        <dbReference type="ARBA" id="ARBA00001946"/>
    </source>
</evidence>
<dbReference type="Gene3D" id="1.10.600.10">
    <property type="entry name" value="Farnesyl Diphosphate Synthase"/>
    <property type="match status" value="1"/>
</dbReference>
<protein>
    <submittedName>
        <fullName evidence="7">Polyprenyl synthetase family protein</fullName>
    </submittedName>
</protein>
<evidence type="ECO:0000313" key="8">
    <source>
        <dbReference type="Proteomes" id="UP000714817"/>
    </source>
</evidence>
<name>A0A955E237_UNCKA</name>
<sequence>MNKQFLQKLTAFQNSFNANFFLEIEDLEKHMMENMSHSLQEVYRRYNKLSTNGGKRIRPFLADVSYSAFGGQDTKNIRKLCIAVELTNSYILALDDDLDRTQLRRNSPTANKSIYEYLLTLRPTTEMSYAHHLTSSLISITSLMYMHYINSFIIEQTTFEESVKLRLIDTLAKMIFKTAQGENSETVLMLDRDISIKRSLDILLTKTGYYTIETPVRMGYFATGEENPSVTSSLEEYAHNVGLAFQLNDDIIGIFGDTNIAGKSNSDDIKEGKITPLVAYIYENGSSKDISVIESILGRADITDEEADRFRDVVVSSGSKDFVSNLAREYADKGKASIKNAEKFAVSKDAFNTFFELADFVIDRSF</sequence>
<dbReference type="SUPFAM" id="SSF48576">
    <property type="entry name" value="Terpenoid synthases"/>
    <property type="match status" value="1"/>
</dbReference>
<dbReference type="GO" id="GO:0004659">
    <property type="term" value="F:prenyltransferase activity"/>
    <property type="evidence" value="ECO:0007669"/>
    <property type="project" value="InterPro"/>
</dbReference>
<keyword evidence="4" id="KW-0479">Metal-binding</keyword>
<evidence type="ECO:0000256" key="5">
    <source>
        <dbReference type="ARBA" id="ARBA00022842"/>
    </source>
</evidence>
<accession>A0A955E237</accession>
<dbReference type="SFLD" id="SFLDS00005">
    <property type="entry name" value="Isoprenoid_Synthase_Type_I"/>
    <property type="match status" value="1"/>
</dbReference>
<keyword evidence="5" id="KW-0460">Magnesium</keyword>
<evidence type="ECO:0000256" key="4">
    <source>
        <dbReference type="ARBA" id="ARBA00022723"/>
    </source>
</evidence>
<gene>
    <name evidence="7" type="ORF">KDA10_02005</name>
</gene>
<dbReference type="PROSITE" id="PS00444">
    <property type="entry name" value="POLYPRENYL_SYNTHASE_2"/>
    <property type="match status" value="1"/>
</dbReference>
<evidence type="ECO:0000256" key="6">
    <source>
        <dbReference type="RuleBase" id="RU004466"/>
    </source>
</evidence>
<reference evidence="7" key="2">
    <citation type="journal article" date="2021" name="Microbiome">
        <title>Successional dynamics and alternative stable states in a saline activated sludge microbial community over 9 years.</title>
        <authorList>
            <person name="Wang Y."/>
            <person name="Ye J."/>
            <person name="Ju F."/>
            <person name="Liu L."/>
            <person name="Boyd J.A."/>
            <person name="Deng Y."/>
            <person name="Parks D.H."/>
            <person name="Jiang X."/>
            <person name="Yin X."/>
            <person name="Woodcroft B.J."/>
            <person name="Tyson G.W."/>
            <person name="Hugenholtz P."/>
            <person name="Polz M.F."/>
            <person name="Zhang T."/>
        </authorList>
    </citation>
    <scope>NUCLEOTIDE SEQUENCE</scope>
    <source>
        <strain evidence="7">HKST-UBA80</strain>
    </source>
</reference>
<organism evidence="7 8">
    <name type="scientific">candidate division WWE3 bacterium</name>
    <dbReference type="NCBI Taxonomy" id="2053526"/>
    <lineage>
        <taxon>Bacteria</taxon>
        <taxon>Katanobacteria</taxon>
    </lineage>
</organism>
<evidence type="ECO:0000256" key="2">
    <source>
        <dbReference type="ARBA" id="ARBA00006706"/>
    </source>
</evidence>
<dbReference type="AlphaFoldDB" id="A0A955E237"/>
<reference evidence="7" key="1">
    <citation type="submission" date="2020-04" db="EMBL/GenBank/DDBJ databases">
        <authorList>
            <person name="Zhang T."/>
        </authorList>
    </citation>
    <scope>NUCLEOTIDE SEQUENCE</scope>
    <source>
        <strain evidence="7">HKST-UBA80</strain>
    </source>
</reference>
<dbReference type="GO" id="GO:0046872">
    <property type="term" value="F:metal ion binding"/>
    <property type="evidence" value="ECO:0007669"/>
    <property type="project" value="UniProtKB-KW"/>
</dbReference>
<comment type="caution">
    <text evidence="7">The sequence shown here is derived from an EMBL/GenBank/DDBJ whole genome shotgun (WGS) entry which is preliminary data.</text>
</comment>
<comment type="similarity">
    <text evidence="2 6">Belongs to the FPP/GGPP synthase family.</text>
</comment>
<keyword evidence="3 6" id="KW-0808">Transferase</keyword>
<evidence type="ECO:0000256" key="3">
    <source>
        <dbReference type="ARBA" id="ARBA00022679"/>
    </source>
</evidence>
<dbReference type="GO" id="GO:0008299">
    <property type="term" value="P:isoprenoid biosynthetic process"/>
    <property type="evidence" value="ECO:0007669"/>
    <property type="project" value="InterPro"/>
</dbReference>
<dbReference type="Proteomes" id="UP000714817">
    <property type="component" value="Unassembled WGS sequence"/>
</dbReference>
<proteinExistence type="inferred from homology"/>
<dbReference type="InterPro" id="IPR008949">
    <property type="entry name" value="Isoprenoid_synthase_dom_sf"/>
</dbReference>
<dbReference type="PANTHER" id="PTHR12001">
    <property type="entry name" value="GERANYLGERANYL PYROPHOSPHATE SYNTHASE"/>
    <property type="match status" value="1"/>
</dbReference>
<dbReference type="InterPro" id="IPR000092">
    <property type="entry name" value="Polyprenyl_synt"/>
</dbReference>
<dbReference type="InterPro" id="IPR033749">
    <property type="entry name" value="Polyprenyl_synt_CS"/>
</dbReference>
<dbReference type="PANTHER" id="PTHR12001:SF85">
    <property type="entry name" value="SHORT CHAIN ISOPRENYL DIPHOSPHATE SYNTHASE"/>
    <property type="match status" value="1"/>
</dbReference>